<reference evidence="1" key="1">
    <citation type="journal article" date="2022" name="bioRxiv">
        <title>Sequencing and chromosome-scale assembly of the giantPleurodeles waltlgenome.</title>
        <authorList>
            <person name="Brown T."/>
            <person name="Elewa A."/>
            <person name="Iarovenko S."/>
            <person name="Subramanian E."/>
            <person name="Araus A.J."/>
            <person name="Petzold A."/>
            <person name="Susuki M."/>
            <person name="Suzuki K.-i.T."/>
            <person name="Hayashi T."/>
            <person name="Toyoda A."/>
            <person name="Oliveira C."/>
            <person name="Osipova E."/>
            <person name="Leigh N.D."/>
            <person name="Simon A."/>
            <person name="Yun M.H."/>
        </authorList>
    </citation>
    <scope>NUCLEOTIDE SEQUENCE</scope>
    <source>
        <strain evidence="1">20211129_DDA</strain>
        <tissue evidence="1">Liver</tissue>
    </source>
</reference>
<comment type="caution">
    <text evidence="1">The sequence shown here is derived from an EMBL/GenBank/DDBJ whole genome shotgun (WGS) entry which is preliminary data.</text>
</comment>
<evidence type="ECO:0000313" key="2">
    <source>
        <dbReference type="Proteomes" id="UP001066276"/>
    </source>
</evidence>
<sequence length="114" mass="13284">MYTGVWGVEPRSLLRHWKQLLVPKQREGRRRLPRPGVRGLRRECGTKTRGSRCAFEQQAKCMSGLGLKEVLELCRNWIHKHLEIKKIKVVPAWQTTEHKKTPWMVPRATSSVTS</sequence>
<proteinExistence type="predicted"/>
<dbReference type="Proteomes" id="UP001066276">
    <property type="component" value="Chromosome 5"/>
</dbReference>
<dbReference type="AlphaFoldDB" id="A0AAV7RK97"/>
<organism evidence="1 2">
    <name type="scientific">Pleurodeles waltl</name>
    <name type="common">Iberian ribbed newt</name>
    <dbReference type="NCBI Taxonomy" id="8319"/>
    <lineage>
        <taxon>Eukaryota</taxon>
        <taxon>Metazoa</taxon>
        <taxon>Chordata</taxon>
        <taxon>Craniata</taxon>
        <taxon>Vertebrata</taxon>
        <taxon>Euteleostomi</taxon>
        <taxon>Amphibia</taxon>
        <taxon>Batrachia</taxon>
        <taxon>Caudata</taxon>
        <taxon>Salamandroidea</taxon>
        <taxon>Salamandridae</taxon>
        <taxon>Pleurodelinae</taxon>
        <taxon>Pleurodeles</taxon>
    </lineage>
</organism>
<keyword evidence="2" id="KW-1185">Reference proteome</keyword>
<accession>A0AAV7RK97</accession>
<protein>
    <submittedName>
        <fullName evidence="1">Uncharacterized protein</fullName>
    </submittedName>
</protein>
<name>A0AAV7RK97_PLEWA</name>
<dbReference type="EMBL" id="JANPWB010000009">
    <property type="protein sequence ID" value="KAJ1152423.1"/>
    <property type="molecule type" value="Genomic_DNA"/>
</dbReference>
<evidence type="ECO:0000313" key="1">
    <source>
        <dbReference type="EMBL" id="KAJ1152423.1"/>
    </source>
</evidence>
<gene>
    <name evidence="1" type="ORF">NDU88_005198</name>
</gene>